<feature type="transmembrane region" description="Helical" evidence="2">
    <location>
        <begin position="186"/>
        <end position="210"/>
    </location>
</feature>
<name>A0ABS4JIU2_9BACL</name>
<comment type="caution">
    <text evidence="3">The sequence shown here is derived from an EMBL/GenBank/DDBJ whole genome shotgun (WGS) entry which is preliminary data.</text>
</comment>
<sequence>MPLSHVWTWTAEHPLGLALAILGAAIFAGLYATARTGAWRVEQARLNRIHTSLMLYTSAAGGLLQAIESNCERADFEELLTQRLQACRAAPYLSADMQGQIGAYLADGDNTRLPLLLRSLEREISRLQEEQAKLLLRSERPSWGLSLWLQLRPALPFAFAAAAVLWTAWLVQALEAAPAADGSTAAWQLAAIWSRFVSCLFSLLLLYPVLLENRRRTERTPLVYVLSIGIALLAFVHFVGLTLAPYILTVQLLLWLLGFRLNEHTPRKTRPFAGHYDSPTESITNELPMEQLPEHEDGKTQEPHNK</sequence>
<feature type="compositionally biased region" description="Basic and acidic residues" evidence="1">
    <location>
        <begin position="292"/>
        <end position="306"/>
    </location>
</feature>
<evidence type="ECO:0000313" key="3">
    <source>
        <dbReference type="EMBL" id="MBP2001612.1"/>
    </source>
</evidence>
<keyword evidence="2" id="KW-1133">Transmembrane helix</keyword>
<gene>
    <name evidence="3" type="ORF">J2Z69_002657</name>
</gene>
<dbReference type="RefSeq" id="WP_209863247.1">
    <property type="nucleotide sequence ID" value="NZ_JAGGLD010000004.1"/>
</dbReference>
<feature type="transmembrane region" description="Helical" evidence="2">
    <location>
        <begin position="222"/>
        <end position="240"/>
    </location>
</feature>
<keyword evidence="2" id="KW-0812">Transmembrane</keyword>
<proteinExistence type="predicted"/>
<feature type="transmembrane region" description="Helical" evidence="2">
    <location>
        <begin position="15"/>
        <end position="34"/>
    </location>
</feature>
<keyword evidence="2" id="KW-0472">Membrane</keyword>
<dbReference type="Proteomes" id="UP001519288">
    <property type="component" value="Unassembled WGS sequence"/>
</dbReference>
<evidence type="ECO:0000256" key="1">
    <source>
        <dbReference type="SAM" id="MobiDB-lite"/>
    </source>
</evidence>
<evidence type="ECO:0000256" key="2">
    <source>
        <dbReference type="SAM" id="Phobius"/>
    </source>
</evidence>
<protein>
    <recommendedName>
        <fullName evidence="5">DUF4239 domain-containing protein</fullName>
    </recommendedName>
</protein>
<keyword evidence="4" id="KW-1185">Reference proteome</keyword>
<evidence type="ECO:0008006" key="5">
    <source>
        <dbReference type="Google" id="ProtNLM"/>
    </source>
</evidence>
<accession>A0ABS4JIU2</accession>
<evidence type="ECO:0000313" key="4">
    <source>
        <dbReference type="Proteomes" id="UP001519288"/>
    </source>
</evidence>
<feature type="region of interest" description="Disordered" evidence="1">
    <location>
        <begin position="270"/>
        <end position="306"/>
    </location>
</feature>
<feature type="transmembrane region" description="Helical" evidence="2">
    <location>
        <begin position="154"/>
        <end position="174"/>
    </location>
</feature>
<organism evidence="3 4">
    <name type="scientific">Paenibacillus shirakamiensis</name>
    <dbReference type="NCBI Taxonomy" id="1265935"/>
    <lineage>
        <taxon>Bacteria</taxon>
        <taxon>Bacillati</taxon>
        <taxon>Bacillota</taxon>
        <taxon>Bacilli</taxon>
        <taxon>Bacillales</taxon>
        <taxon>Paenibacillaceae</taxon>
        <taxon>Paenibacillus</taxon>
    </lineage>
</organism>
<reference evidence="3 4" key="1">
    <citation type="submission" date="2021-03" db="EMBL/GenBank/DDBJ databases">
        <title>Genomic Encyclopedia of Type Strains, Phase IV (KMG-IV): sequencing the most valuable type-strain genomes for metagenomic binning, comparative biology and taxonomic classification.</title>
        <authorList>
            <person name="Goeker M."/>
        </authorList>
    </citation>
    <scope>NUCLEOTIDE SEQUENCE [LARGE SCALE GENOMIC DNA]</scope>
    <source>
        <strain evidence="3 4">DSM 26806</strain>
    </source>
</reference>
<dbReference type="EMBL" id="JAGGLD010000004">
    <property type="protein sequence ID" value="MBP2001612.1"/>
    <property type="molecule type" value="Genomic_DNA"/>
</dbReference>